<evidence type="ECO:0000256" key="3">
    <source>
        <dbReference type="ARBA" id="ARBA00022741"/>
    </source>
</evidence>
<dbReference type="Pfam" id="PF02661">
    <property type="entry name" value="Fic"/>
    <property type="match status" value="1"/>
</dbReference>
<evidence type="ECO:0000256" key="1">
    <source>
        <dbReference type="ARBA" id="ARBA00022679"/>
    </source>
</evidence>
<evidence type="ECO:0000256" key="6">
    <source>
        <dbReference type="ARBA" id="ARBA00047939"/>
    </source>
</evidence>
<dbReference type="PROSITE" id="PS51459">
    <property type="entry name" value="FIDO"/>
    <property type="match status" value="1"/>
</dbReference>
<evidence type="ECO:0000256" key="5">
    <source>
        <dbReference type="ARBA" id="ARBA00034531"/>
    </source>
</evidence>
<evidence type="ECO:0000259" key="9">
    <source>
        <dbReference type="PROSITE" id="PS51459"/>
    </source>
</evidence>
<gene>
    <name evidence="10" type="ORF">BAQU_1482</name>
</gene>
<dbReference type="Gene3D" id="1.10.3290.10">
    <property type="entry name" value="Fido-like domain"/>
    <property type="match status" value="1"/>
</dbReference>
<dbReference type="GO" id="GO:0005524">
    <property type="term" value="F:ATP binding"/>
    <property type="evidence" value="ECO:0007669"/>
    <property type="project" value="UniProtKB-KW"/>
</dbReference>
<dbReference type="CDD" id="cd11586">
    <property type="entry name" value="VbhA_like"/>
    <property type="match status" value="1"/>
</dbReference>
<dbReference type="RefSeq" id="WP_094694357.1">
    <property type="nucleotide sequence ID" value="NZ_CALENZ010000016.1"/>
</dbReference>
<comment type="catalytic activity">
    <reaction evidence="6">
        <text>L-threonyl-[protein] + ATP = 3-O-(5'-adenylyl)-L-threonyl-[protein] + diphosphate</text>
        <dbReference type="Rhea" id="RHEA:54292"/>
        <dbReference type="Rhea" id="RHEA-COMP:11060"/>
        <dbReference type="Rhea" id="RHEA-COMP:13847"/>
        <dbReference type="ChEBI" id="CHEBI:30013"/>
        <dbReference type="ChEBI" id="CHEBI:30616"/>
        <dbReference type="ChEBI" id="CHEBI:33019"/>
        <dbReference type="ChEBI" id="CHEBI:138113"/>
        <dbReference type="EC" id="2.7.7.108"/>
    </reaction>
</comment>
<dbReference type="InterPro" id="IPR003812">
    <property type="entry name" value="Fido"/>
</dbReference>
<dbReference type="PANTHER" id="PTHR39560:SF1">
    <property type="entry name" value="PROTEIN ADENYLYLTRANSFERASE FIC-RELATED"/>
    <property type="match status" value="1"/>
</dbReference>
<dbReference type="GO" id="GO:0051302">
    <property type="term" value="P:regulation of cell division"/>
    <property type="evidence" value="ECO:0007669"/>
    <property type="project" value="TreeGrafter"/>
</dbReference>
<dbReference type="InterPro" id="IPR033788">
    <property type="entry name" value="VbhA-like"/>
</dbReference>
<evidence type="ECO:0000313" key="11">
    <source>
        <dbReference type="Proteomes" id="UP000216451"/>
    </source>
</evidence>
<dbReference type="EMBL" id="MWXA01000007">
    <property type="protein sequence ID" value="OZG65744.1"/>
    <property type="molecule type" value="Genomic_DNA"/>
</dbReference>
<comment type="catalytic activity">
    <reaction evidence="7">
        <text>L-tyrosyl-[protein] + ATP = O-(5'-adenylyl)-L-tyrosyl-[protein] + diphosphate</text>
        <dbReference type="Rhea" id="RHEA:54288"/>
        <dbReference type="Rhea" id="RHEA-COMP:10136"/>
        <dbReference type="Rhea" id="RHEA-COMP:13846"/>
        <dbReference type="ChEBI" id="CHEBI:30616"/>
        <dbReference type="ChEBI" id="CHEBI:33019"/>
        <dbReference type="ChEBI" id="CHEBI:46858"/>
        <dbReference type="ChEBI" id="CHEBI:83624"/>
        <dbReference type="EC" id="2.7.7.108"/>
    </reaction>
</comment>
<name>A0A261G2T3_9BIFI</name>
<dbReference type="OrthoDB" id="9813719at2"/>
<keyword evidence="2" id="KW-0548">Nucleotidyltransferase</keyword>
<protein>
    <recommendedName>
        <fullName evidence="5">protein adenylyltransferase</fullName>
        <ecNumber evidence="5">2.7.7.108</ecNumber>
    </recommendedName>
</protein>
<dbReference type="AlphaFoldDB" id="A0A261G2T3"/>
<feature type="region of interest" description="Disordered" evidence="8">
    <location>
        <begin position="262"/>
        <end position="298"/>
    </location>
</feature>
<evidence type="ECO:0000256" key="7">
    <source>
        <dbReference type="ARBA" id="ARBA00048696"/>
    </source>
</evidence>
<sequence>MTDDEYQVVSGEGDKASREYGWKVGFGLQQTDGLTPSRYAVEVAQEHIDGRISYAQASQQLREYHQNNPGQEPHREADLVAQRISAMLQTRTFALSPGALQGIHKRLFEGVFNAEWVGVWRSVNITKSEPVLNGASVSYSDYGNIEATLDYDFAQERRQLDAYADMGDKATADGVFSFISGIWQIHPFREGNTRTCAVFAIQYLRFLGFDVDNRPFEQHATYLRDALALANASSRQLRTMQPLRAFETATLFDPSISLPELRTHKDVPEPDAQSTTDVFDIGYESGEINSPSESGWAK</sequence>
<dbReference type="GeneID" id="98296145"/>
<reference evidence="10 11" key="1">
    <citation type="journal article" date="2017" name="BMC Genomics">
        <title>Comparative genomic and phylogenomic analyses of the Bifidobacteriaceae family.</title>
        <authorList>
            <person name="Lugli G.A."/>
            <person name="Milani C."/>
            <person name="Turroni F."/>
            <person name="Duranti S."/>
            <person name="Mancabelli L."/>
            <person name="Mangifesta M."/>
            <person name="Ferrario C."/>
            <person name="Modesto M."/>
            <person name="Mattarelli P."/>
            <person name="Jiri K."/>
            <person name="van Sinderen D."/>
            <person name="Ventura M."/>
        </authorList>
    </citation>
    <scope>NUCLEOTIDE SEQUENCE [LARGE SCALE GENOMIC DNA]</scope>
    <source>
        <strain evidence="10 11">LMG 28769</strain>
    </source>
</reference>
<evidence type="ECO:0000256" key="4">
    <source>
        <dbReference type="ARBA" id="ARBA00022840"/>
    </source>
</evidence>
<dbReference type="SUPFAM" id="SSF140931">
    <property type="entry name" value="Fic-like"/>
    <property type="match status" value="1"/>
</dbReference>
<comment type="caution">
    <text evidence="10">The sequence shown here is derived from an EMBL/GenBank/DDBJ whole genome shotgun (WGS) entry which is preliminary data.</text>
</comment>
<keyword evidence="11" id="KW-1185">Reference proteome</keyword>
<dbReference type="PANTHER" id="PTHR39560">
    <property type="entry name" value="PROTEIN ADENYLYLTRANSFERASE FIC-RELATED"/>
    <property type="match status" value="1"/>
</dbReference>
<feature type="domain" description="Fido" evidence="9">
    <location>
        <begin position="95"/>
        <end position="249"/>
    </location>
</feature>
<evidence type="ECO:0000313" key="10">
    <source>
        <dbReference type="EMBL" id="OZG65744.1"/>
    </source>
</evidence>
<evidence type="ECO:0000256" key="8">
    <source>
        <dbReference type="SAM" id="MobiDB-lite"/>
    </source>
</evidence>
<dbReference type="InterPro" id="IPR036597">
    <property type="entry name" value="Fido-like_dom_sf"/>
</dbReference>
<organism evidence="10 11">
    <name type="scientific">Bifidobacterium aquikefiri</name>
    <dbReference type="NCBI Taxonomy" id="1653207"/>
    <lineage>
        <taxon>Bacteria</taxon>
        <taxon>Bacillati</taxon>
        <taxon>Actinomycetota</taxon>
        <taxon>Actinomycetes</taxon>
        <taxon>Bifidobacteriales</taxon>
        <taxon>Bifidobacteriaceae</taxon>
        <taxon>Bifidobacterium</taxon>
    </lineage>
</organism>
<keyword evidence="3" id="KW-0547">Nucleotide-binding</keyword>
<dbReference type="EC" id="2.7.7.108" evidence="5"/>
<dbReference type="Proteomes" id="UP000216451">
    <property type="component" value="Unassembled WGS sequence"/>
</dbReference>
<accession>A0A261G2T3</accession>
<feature type="compositionally biased region" description="Polar residues" evidence="8">
    <location>
        <begin position="287"/>
        <end position="298"/>
    </location>
</feature>
<proteinExistence type="predicted"/>
<keyword evidence="1" id="KW-0808">Transferase</keyword>
<evidence type="ECO:0000256" key="2">
    <source>
        <dbReference type="ARBA" id="ARBA00022695"/>
    </source>
</evidence>
<keyword evidence="4" id="KW-0067">ATP-binding</keyword>
<dbReference type="GO" id="GO:0070733">
    <property type="term" value="F:AMPylase activity"/>
    <property type="evidence" value="ECO:0007669"/>
    <property type="project" value="UniProtKB-EC"/>
</dbReference>